<dbReference type="SMART" id="SM00382">
    <property type="entry name" value="AAA"/>
    <property type="match status" value="1"/>
</dbReference>
<dbReference type="SUPFAM" id="SSF160246">
    <property type="entry name" value="EspE N-terminal domain-like"/>
    <property type="match status" value="1"/>
</dbReference>
<dbReference type="InterPro" id="IPR027417">
    <property type="entry name" value="P-loop_NTPase"/>
</dbReference>
<keyword evidence="6" id="KW-1185">Reference proteome</keyword>
<dbReference type="Gene3D" id="3.30.450.90">
    <property type="match status" value="1"/>
</dbReference>
<comment type="caution">
    <text evidence="5">The sequence shown here is derived from an EMBL/GenBank/DDBJ whole genome shotgun (WGS) entry which is preliminary data.</text>
</comment>
<evidence type="ECO:0000256" key="1">
    <source>
        <dbReference type="ARBA" id="ARBA00006611"/>
    </source>
</evidence>
<dbReference type="PANTHER" id="PTHR30258">
    <property type="entry name" value="TYPE II SECRETION SYSTEM PROTEIN GSPE-RELATED"/>
    <property type="match status" value="1"/>
</dbReference>
<evidence type="ECO:0000256" key="3">
    <source>
        <dbReference type="ARBA" id="ARBA00022840"/>
    </source>
</evidence>
<comment type="similarity">
    <text evidence="1">Belongs to the GSP E family.</text>
</comment>
<name>A0A928YVC0_9GAMM</name>
<evidence type="ECO:0000259" key="4">
    <source>
        <dbReference type="PROSITE" id="PS00662"/>
    </source>
</evidence>
<dbReference type="InterPro" id="IPR037257">
    <property type="entry name" value="T2SS_E_N_sf"/>
</dbReference>
<dbReference type="Proteomes" id="UP000652567">
    <property type="component" value="Unassembled WGS sequence"/>
</dbReference>
<dbReference type="InterPro" id="IPR003593">
    <property type="entry name" value="AAA+_ATPase"/>
</dbReference>
<dbReference type="CDD" id="cd01129">
    <property type="entry name" value="PulE-GspE-like"/>
    <property type="match status" value="1"/>
</dbReference>
<dbReference type="GO" id="GO:0016887">
    <property type="term" value="F:ATP hydrolysis activity"/>
    <property type="evidence" value="ECO:0007669"/>
    <property type="project" value="TreeGrafter"/>
</dbReference>
<evidence type="ECO:0000313" key="5">
    <source>
        <dbReference type="EMBL" id="MBE8718874.1"/>
    </source>
</evidence>
<reference evidence="5" key="1">
    <citation type="submission" date="2018-07" db="EMBL/GenBank/DDBJ databases">
        <title>Genome assembly of strain Ka43.</title>
        <authorList>
            <person name="Kukolya J."/>
            <person name="Nagy I."/>
            <person name="Horvath B."/>
            <person name="Toth A."/>
        </authorList>
    </citation>
    <scope>NUCLEOTIDE SEQUENCE</scope>
    <source>
        <strain evidence="5">KB43</strain>
    </source>
</reference>
<dbReference type="Pfam" id="PF05157">
    <property type="entry name" value="MshEN"/>
    <property type="match status" value="1"/>
</dbReference>
<accession>A0A928YVC0</accession>
<dbReference type="Gene3D" id="3.40.50.300">
    <property type="entry name" value="P-loop containing nucleotide triphosphate hydrolases"/>
    <property type="match status" value="1"/>
</dbReference>
<dbReference type="FunFam" id="3.40.50.300:FF:000398">
    <property type="entry name" value="Type IV pilus assembly ATPase PilB"/>
    <property type="match status" value="1"/>
</dbReference>
<dbReference type="PANTHER" id="PTHR30258:SF2">
    <property type="entry name" value="COMG OPERON PROTEIN 1"/>
    <property type="match status" value="1"/>
</dbReference>
<dbReference type="InterPro" id="IPR007831">
    <property type="entry name" value="T2SS_GspE_N"/>
</dbReference>
<protein>
    <submittedName>
        <fullName evidence="5">Type II secretion system protein GspE</fullName>
    </submittedName>
</protein>
<dbReference type="EMBL" id="PRDL01000001">
    <property type="protein sequence ID" value="MBE8718874.1"/>
    <property type="molecule type" value="Genomic_DNA"/>
</dbReference>
<dbReference type="GO" id="GO:0005524">
    <property type="term" value="F:ATP binding"/>
    <property type="evidence" value="ECO:0007669"/>
    <property type="project" value="UniProtKB-KW"/>
</dbReference>
<dbReference type="GO" id="GO:0005886">
    <property type="term" value="C:plasma membrane"/>
    <property type="evidence" value="ECO:0007669"/>
    <property type="project" value="TreeGrafter"/>
</dbReference>
<dbReference type="PROSITE" id="PS00662">
    <property type="entry name" value="T2SP_E"/>
    <property type="match status" value="1"/>
</dbReference>
<dbReference type="InterPro" id="IPR001482">
    <property type="entry name" value="T2SS/T4SS_dom"/>
</dbReference>
<keyword evidence="2" id="KW-0547">Nucleotide-binding</keyword>
<sequence length="536" mass="58342">MGGLFGQVLVRLGLVSELDVCQALSKQLNLPLAVAADYPEQPLVVSGVSQEFLLSNHLVPVALSSDGETLRVVGLVPQDVFLQKALRMASGKSIEMMLGLEADISTALTKYLDQSEPDADQAESASQIFEGDAEFVEHLKDLASEAPVIRLVNQIIHRALDLGASDIHVEPFDDGLHLRYRVDGVIAEVPDPPAASLAPAIASRLKLLAQMNIAERRLPQDGRIMTRVKGHELDLRVSTIPTVHGESIVMRVLDRESIQLSLESMGFSADTLSRYKDLLLRPHGVLLLTGPTGSGKTTTLYASLATLDSEALKIITVEDPVEYQLDGVNQIQVQPQIELTFARALRAILRQDPDIIMIGEMRDGETAQIAVQSALTGHLVLSTLHTNTAAGAITRLEDMGIERYLITSSVNGVLAQRLVRRLCKYCKVPVALTPELIAESGLARFLEPGQTHIQRADGCVECKQTGYRGRTAIHELFVLDNAVQQSILSGADATGLHTQARKQGMLTLYEDGLRKVVKGETSLEELLRVTQDQAED</sequence>
<dbReference type="SUPFAM" id="SSF52540">
    <property type="entry name" value="P-loop containing nucleoside triphosphate hydrolases"/>
    <property type="match status" value="1"/>
</dbReference>
<dbReference type="Pfam" id="PF00437">
    <property type="entry name" value="T2SSE"/>
    <property type="match status" value="1"/>
</dbReference>
<feature type="domain" description="Bacterial type II secretion system protein E" evidence="4">
    <location>
        <begin position="349"/>
        <end position="363"/>
    </location>
</feature>
<organism evidence="5 6">
    <name type="scientific">Cellvibrio polysaccharolyticus</name>
    <dbReference type="NCBI Taxonomy" id="2082724"/>
    <lineage>
        <taxon>Bacteria</taxon>
        <taxon>Pseudomonadati</taxon>
        <taxon>Pseudomonadota</taxon>
        <taxon>Gammaproteobacteria</taxon>
        <taxon>Cellvibrionales</taxon>
        <taxon>Cellvibrionaceae</taxon>
        <taxon>Cellvibrio</taxon>
    </lineage>
</organism>
<dbReference type="Gene3D" id="3.30.300.160">
    <property type="entry name" value="Type II secretion system, protein E, N-terminal domain"/>
    <property type="match status" value="1"/>
</dbReference>
<proteinExistence type="inferred from homology"/>
<dbReference type="AlphaFoldDB" id="A0A928YVC0"/>
<keyword evidence="3" id="KW-0067">ATP-binding</keyword>
<dbReference type="FunFam" id="3.30.450.90:FF:000001">
    <property type="entry name" value="Type II secretion system ATPase GspE"/>
    <property type="match status" value="1"/>
</dbReference>
<evidence type="ECO:0000256" key="2">
    <source>
        <dbReference type="ARBA" id="ARBA00022741"/>
    </source>
</evidence>
<gene>
    <name evidence="5" type="ORF">C4F51_17000</name>
</gene>
<evidence type="ECO:0000313" key="6">
    <source>
        <dbReference type="Proteomes" id="UP000652567"/>
    </source>
</evidence>